<dbReference type="SUPFAM" id="SSF55961">
    <property type="entry name" value="Bet v1-like"/>
    <property type="match status" value="1"/>
</dbReference>
<dbReference type="EMBL" id="AP022620">
    <property type="protein sequence ID" value="BBZ79104.1"/>
    <property type="molecule type" value="Genomic_DNA"/>
</dbReference>
<evidence type="ECO:0000313" key="2">
    <source>
        <dbReference type="Proteomes" id="UP000467249"/>
    </source>
</evidence>
<dbReference type="Proteomes" id="UP000467249">
    <property type="component" value="Chromosome"/>
</dbReference>
<proteinExistence type="predicted"/>
<dbReference type="Pfam" id="PF10604">
    <property type="entry name" value="Polyketide_cyc2"/>
    <property type="match status" value="1"/>
</dbReference>
<dbReference type="RefSeq" id="WP_163806150.1">
    <property type="nucleotide sequence ID" value="NZ_AP022620.1"/>
</dbReference>
<dbReference type="InterPro" id="IPR023393">
    <property type="entry name" value="START-like_dom_sf"/>
</dbReference>
<dbReference type="InterPro" id="IPR019587">
    <property type="entry name" value="Polyketide_cyclase/dehydratase"/>
</dbReference>
<protein>
    <submittedName>
        <fullName evidence="1">MxaD family protein</fullName>
    </submittedName>
</protein>
<reference evidence="1 2" key="1">
    <citation type="journal article" date="2019" name="Emerg. Microbes Infect.">
        <title>Comprehensive subspecies identification of 175 nontuberculous mycobacteria species based on 7547 genomic profiles.</title>
        <authorList>
            <person name="Matsumoto Y."/>
            <person name="Kinjo T."/>
            <person name="Motooka D."/>
            <person name="Nabeya D."/>
            <person name="Jung N."/>
            <person name="Uechi K."/>
            <person name="Horii T."/>
            <person name="Iida T."/>
            <person name="Fujita J."/>
            <person name="Nakamura S."/>
        </authorList>
    </citation>
    <scope>NUCLEOTIDE SEQUENCE [LARGE SCALE GENOMIC DNA]</scope>
    <source>
        <strain evidence="1 2">JCM 30275</strain>
    </source>
</reference>
<name>A0A6N4WG74_9MYCO</name>
<dbReference type="CDD" id="cd07821">
    <property type="entry name" value="PYR_PYL_RCAR_like"/>
    <property type="match status" value="1"/>
</dbReference>
<sequence length="149" mass="16357">MAESTRRRTIPAEAQRIWAVLADFGAISSWADIVDHSCLLSPAADGVGIGAARRVQLGRNAVVERITDFDPPHTLAYDIEGLPRQVRRLNNRWTLQPITGGTVVSLTTTVDIGPHRLQHLAEKALTRFSASRLDALLDALSRRMEGSHV</sequence>
<keyword evidence="2" id="KW-1185">Reference proteome</keyword>
<dbReference type="KEGG" id="many:MANY_44410"/>
<dbReference type="Gene3D" id="3.30.530.20">
    <property type="match status" value="1"/>
</dbReference>
<gene>
    <name evidence="1" type="ORF">MANY_44410</name>
</gene>
<dbReference type="AlphaFoldDB" id="A0A6N4WG74"/>
<evidence type="ECO:0000313" key="1">
    <source>
        <dbReference type="EMBL" id="BBZ79104.1"/>
    </source>
</evidence>
<accession>A0A6N4WG74</accession>
<organism evidence="1 2">
    <name type="scientific">Mycolicibacterium anyangense</name>
    <dbReference type="NCBI Taxonomy" id="1431246"/>
    <lineage>
        <taxon>Bacteria</taxon>
        <taxon>Bacillati</taxon>
        <taxon>Actinomycetota</taxon>
        <taxon>Actinomycetes</taxon>
        <taxon>Mycobacteriales</taxon>
        <taxon>Mycobacteriaceae</taxon>
        <taxon>Mycolicibacterium</taxon>
    </lineage>
</organism>